<accession>A0A9P1J1J7</accession>
<protein>
    <submittedName>
        <fullName evidence="2">Uncharacterized protein</fullName>
    </submittedName>
</protein>
<evidence type="ECO:0000313" key="2">
    <source>
        <dbReference type="EMBL" id="CAI5454019.1"/>
    </source>
</evidence>
<name>A0A9P1J1J7_9PELO</name>
<feature type="region of interest" description="Disordered" evidence="1">
    <location>
        <begin position="25"/>
        <end position="69"/>
    </location>
</feature>
<keyword evidence="3" id="KW-1185">Reference proteome</keyword>
<gene>
    <name evidence="2" type="ORF">CAMP_LOCUS16656</name>
</gene>
<evidence type="ECO:0000256" key="1">
    <source>
        <dbReference type="SAM" id="MobiDB-lite"/>
    </source>
</evidence>
<dbReference type="AlphaFoldDB" id="A0A9P1J1J7"/>
<proteinExistence type="predicted"/>
<evidence type="ECO:0000313" key="3">
    <source>
        <dbReference type="Proteomes" id="UP001152747"/>
    </source>
</evidence>
<reference evidence="2" key="1">
    <citation type="submission" date="2022-11" db="EMBL/GenBank/DDBJ databases">
        <authorList>
            <person name="Kikuchi T."/>
        </authorList>
    </citation>
    <scope>NUCLEOTIDE SEQUENCE</scope>
    <source>
        <strain evidence="2">PS1010</strain>
    </source>
</reference>
<comment type="caution">
    <text evidence="2">The sequence shown here is derived from an EMBL/GenBank/DDBJ whole genome shotgun (WGS) entry which is preliminary data.</text>
</comment>
<dbReference type="Proteomes" id="UP001152747">
    <property type="component" value="Unassembled WGS sequence"/>
</dbReference>
<feature type="compositionally biased region" description="Polar residues" evidence="1">
    <location>
        <begin position="52"/>
        <end position="69"/>
    </location>
</feature>
<dbReference type="EMBL" id="CANHGI010000006">
    <property type="protein sequence ID" value="CAI5454019.1"/>
    <property type="molecule type" value="Genomic_DNA"/>
</dbReference>
<sequence length="135" mass="14826">MSNQKRVNDGTNANDQYDDRLMINNPENITNGGPNPVKIHRSGNHQMEDSSESINFPESSGENDVGTSSTHYQLSIAETTNTTARLEPSDNEPCFGVFQDVITALLDVLVEIKLPWPTISQTICQAIADRLPGQP</sequence>
<organism evidence="2 3">
    <name type="scientific">Caenorhabditis angaria</name>
    <dbReference type="NCBI Taxonomy" id="860376"/>
    <lineage>
        <taxon>Eukaryota</taxon>
        <taxon>Metazoa</taxon>
        <taxon>Ecdysozoa</taxon>
        <taxon>Nematoda</taxon>
        <taxon>Chromadorea</taxon>
        <taxon>Rhabditida</taxon>
        <taxon>Rhabditina</taxon>
        <taxon>Rhabditomorpha</taxon>
        <taxon>Rhabditoidea</taxon>
        <taxon>Rhabditidae</taxon>
        <taxon>Peloderinae</taxon>
        <taxon>Caenorhabditis</taxon>
    </lineage>
</organism>